<gene>
    <name evidence="1" type="ORF">Fot_22075</name>
</gene>
<accession>A0ABD1UWQ8</accession>
<organism evidence="1 2">
    <name type="scientific">Forsythia ovata</name>
    <dbReference type="NCBI Taxonomy" id="205694"/>
    <lineage>
        <taxon>Eukaryota</taxon>
        <taxon>Viridiplantae</taxon>
        <taxon>Streptophyta</taxon>
        <taxon>Embryophyta</taxon>
        <taxon>Tracheophyta</taxon>
        <taxon>Spermatophyta</taxon>
        <taxon>Magnoliopsida</taxon>
        <taxon>eudicotyledons</taxon>
        <taxon>Gunneridae</taxon>
        <taxon>Pentapetalae</taxon>
        <taxon>asterids</taxon>
        <taxon>lamiids</taxon>
        <taxon>Lamiales</taxon>
        <taxon>Oleaceae</taxon>
        <taxon>Forsythieae</taxon>
        <taxon>Forsythia</taxon>
    </lineage>
</organism>
<keyword evidence="2" id="KW-1185">Reference proteome</keyword>
<dbReference type="Proteomes" id="UP001604277">
    <property type="component" value="Unassembled WGS sequence"/>
</dbReference>
<evidence type="ECO:0000313" key="1">
    <source>
        <dbReference type="EMBL" id="KAL2529474.1"/>
    </source>
</evidence>
<evidence type="ECO:0000313" key="2">
    <source>
        <dbReference type="Proteomes" id="UP001604277"/>
    </source>
</evidence>
<proteinExistence type="predicted"/>
<dbReference type="AlphaFoldDB" id="A0ABD1UWQ8"/>
<reference evidence="2" key="1">
    <citation type="submission" date="2024-07" db="EMBL/GenBank/DDBJ databases">
        <title>Two chromosome-level genome assemblies of Korean endemic species Abeliophyllum distichum and Forsythia ovata (Oleaceae).</title>
        <authorList>
            <person name="Jang H."/>
        </authorList>
    </citation>
    <scope>NUCLEOTIDE SEQUENCE [LARGE SCALE GENOMIC DNA]</scope>
</reference>
<protein>
    <submittedName>
        <fullName evidence="1">Uncharacterized protein</fullName>
    </submittedName>
</protein>
<comment type="caution">
    <text evidence="1">The sequence shown here is derived from an EMBL/GenBank/DDBJ whole genome shotgun (WGS) entry which is preliminary data.</text>
</comment>
<name>A0ABD1UWQ8_9LAMI</name>
<dbReference type="EMBL" id="JBFOLJ010000006">
    <property type="protein sequence ID" value="KAL2529474.1"/>
    <property type="molecule type" value="Genomic_DNA"/>
</dbReference>
<sequence length="165" mass="18340">MRTEQTMLLEMKSPMIYSNKCEMMTPYALQLYMMSMRDADKVDDREVDTGIDRTGQESVDEPLDTDVKTIVEGEADVAVGTGVGPMVEVAQEEAVDTGVDTPVEGEVEVVVDTGIEKTVEGDAEKADQPHSRIARSVIWKDVQEKPKVFLCRSKRKAVEKPDVDE</sequence>